<feature type="region of interest" description="Disordered" evidence="1">
    <location>
        <begin position="445"/>
        <end position="563"/>
    </location>
</feature>
<feature type="compositionally biased region" description="Low complexity" evidence="1">
    <location>
        <begin position="507"/>
        <end position="529"/>
    </location>
</feature>
<gene>
    <name evidence="4" type="ORF">SVIO_007700</name>
</gene>
<dbReference type="InterPro" id="IPR025668">
    <property type="entry name" value="Tnp_DDE_dom"/>
</dbReference>
<evidence type="ECO:0000259" key="2">
    <source>
        <dbReference type="Pfam" id="PF05598"/>
    </source>
</evidence>
<dbReference type="PANTHER" id="PTHR35604:SF2">
    <property type="entry name" value="TRANSPOSASE INSH FOR INSERTION SEQUENCE ELEMENT IS5A-RELATED"/>
    <property type="match status" value="1"/>
</dbReference>
<evidence type="ECO:0000259" key="3">
    <source>
        <dbReference type="Pfam" id="PF13751"/>
    </source>
</evidence>
<protein>
    <recommendedName>
        <fullName evidence="6">Transposase</fullName>
    </recommendedName>
</protein>
<dbReference type="InterPro" id="IPR047629">
    <property type="entry name" value="IS1182_transpos"/>
</dbReference>
<dbReference type="EMBL" id="BJHW01000001">
    <property type="protein sequence ID" value="GDY50147.1"/>
    <property type="molecule type" value="Genomic_DNA"/>
</dbReference>
<evidence type="ECO:0000313" key="5">
    <source>
        <dbReference type="Proteomes" id="UP000301309"/>
    </source>
</evidence>
<organism evidence="4 5">
    <name type="scientific">Streptomyces violaceusniger</name>
    <dbReference type="NCBI Taxonomy" id="68280"/>
    <lineage>
        <taxon>Bacteria</taxon>
        <taxon>Bacillati</taxon>
        <taxon>Actinomycetota</taxon>
        <taxon>Actinomycetes</taxon>
        <taxon>Kitasatosporales</taxon>
        <taxon>Streptomycetaceae</taxon>
        <taxon>Streptomyces</taxon>
        <taxon>Streptomyces violaceusniger group</taxon>
    </lineage>
</organism>
<dbReference type="InterPro" id="IPR008490">
    <property type="entry name" value="Transposase_InsH_N"/>
</dbReference>
<comment type="caution">
    <text evidence="4">The sequence shown here is derived from an EMBL/GenBank/DDBJ whole genome shotgun (WGS) entry which is preliminary data.</text>
</comment>
<dbReference type="Pfam" id="PF13751">
    <property type="entry name" value="DDE_Tnp_1_6"/>
    <property type="match status" value="1"/>
</dbReference>
<evidence type="ECO:0000313" key="4">
    <source>
        <dbReference type="EMBL" id="GDY50147.1"/>
    </source>
</evidence>
<reference evidence="4 5" key="1">
    <citation type="journal article" date="2020" name="Int. J. Syst. Evol. Microbiol.">
        <title>Reclassification of Streptomyces castelarensis and Streptomyces sporoclivatus as later heterotypic synonyms of Streptomyces antimycoticus.</title>
        <authorList>
            <person name="Komaki H."/>
            <person name="Tamura T."/>
        </authorList>
    </citation>
    <scope>NUCLEOTIDE SEQUENCE [LARGE SCALE GENOMIC DNA]</scope>
    <source>
        <strain evidence="4 5">NBRC 13459</strain>
    </source>
</reference>
<accession>A0A4D4KUJ2</accession>
<sequence>MEVVAVSLRPEDHQRIPVRTVRTARAACPKGTPAMVIRDRLDVLFEDEEFAGLYPDDGRPGLSPGQLALVSVLQFAENLSDRAAVDAVRTRIDWKYAIGLELEDPGFDHSVLCEFRARLAEQDGAADRLLELMLDRPVEAGLLKAGGRQRTDATHVLAAARTLSRLELVGETLRAALEELAEAAPAWLAPLIEPEWAKRYGRRVEIGKLPGGKAAGTARAEEFGRDGQKILTAAWAADAPPHLRLLPQVEILRQVWVHHYYWDAHGLLRWRDGHALPPASLRFDSPYDTDAHYCVKRDTAWSGYRTHFTETCDEERPELVVHVATTISTVQDIEMTDTIHDNLAERQLLPAEHVVDSGYISPARIERARRVHGITLLGPVVADHSSQAKAHAGFDKAAFTIDWDNEQAICPRGATSVSWTELRMKGNTYLQARFAEADCRSCPDRTRCTSSATRPRSIAVLPGRCMRSRHETGSTSRPRNGRAVTRSAPASRPPFRRTSGPTGCDVPAIAAWPAPTSSTSSPRWPATSPESPTGSTPHPEHDTGPRTSAPCAQPPHELPNITSRVPVLRIGDLTVAVTGADQLHHPVLGR</sequence>
<feature type="domain" description="Transposase InsH N-terminal" evidence="2">
    <location>
        <begin position="26"/>
        <end position="118"/>
    </location>
</feature>
<dbReference type="PANTHER" id="PTHR35604">
    <property type="entry name" value="TRANSPOSASE INSH FOR INSERTION SEQUENCE ELEMENT IS5A-RELATED"/>
    <property type="match status" value="1"/>
</dbReference>
<dbReference type="AlphaFoldDB" id="A0A4D4KUJ2"/>
<proteinExistence type="predicted"/>
<evidence type="ECO:0008006" key="6">
    <source>
        <dbReference type="Google" id="ProtNLM"/>
    </source>
</evidence>
<dbReference type="NCBIfam" id="NF033551">
    <property type="entry name" value="transpos_IS1182"/>
    <property type="match status" value="1"/>
</dbReference>
<name>A0A4D4KUJ2_STRVO</name>
<dbReference type="Proteomes" id="UP000301309">
    <property type="component" value="Unassembled WGS sequence"/>
</dbReference>
<evidence type="ECO:0000256" key="1">
    <source>
        <dbReference type="SAM" id="MobiDB-lite"/>
    </source>
</evidence>
<dbReference type="Pfam" id="PF05598">
    <property type="entry name" value="DUF772"/>
    <property type="match status" value="1"/>
</dbReference>
<keyword evidence="5" id="KW-1185">Reference proteome</keyword>
<feature type="domain" description="Transposase DDE" evidence="3">
    <location>
        <begin position="409"/>
        <end position="463"/>
    </location>
</feature>